<keyword evidence="2" id="KW-1185">Reference proteome</keyword>
<dbReference type="RefSeq" id="WP_352985488.1">
    <property type="nucleotide sequence ID" value="NZ_JBEQNA010000012.1"/>
</dbReference>
<proteinExistence type="predicted"/>
<dbReference type="Proteomes" id="UP001432401">
    <property type="component" value="Unassembled WGS sequence"/>
</dbReference>
<sequence>MRVACRLEVSYADPKTFAEHNRQYWNSSERKAMALAPEDYLVSTEVREINRIY</sequence>
<accession>A0ABV2A024</accession>
<comment type="caution">
    <text evidence="1">The sequence shown here is derived from an EMBL/GenBank/DDBJ whole genome shotgun (WGS) entry which is preliminary data.</text>
</comment>
<organism evidence="1 2">
    <name type="scientific">Nocardiopsis tropica</name>
    <dbReference type="NCBI Taxonomy" id="109330"/>
    <lineage>
        <taxon>Bacteria</taxon>
        <taxon>Bacillati</taxon>
        <taxon>Actinomycetota</taxon>
        <taxon>Actinomycetes</taxon>
        <taxon>Streptosporangiales</taxon>
        <taxon>Nocardiopsidaceae</taxon>
        <taxon>Nocardiopsis</taxon>
    </lineage>
</organism>
<evidence type="ECO:0000313" key="1">
    <source>
        <dbReference type="EMBL" id="MES0836683.1"/>
    </source>
</evidence>
<gene>
    <name evidence="1" type="ORF">ABUK86_23105</name>
</gene>
<protein>
    <submittedName>
        <fullName evidence="1">Uncharacterized protein</fullName>
    </submittedName>
</protein>
<dbReference type="EMBL" id="JBEQNB010000013">
    <property type="protein sequence ID" value="MES0836683.1"/>
    <property type="molecule type" value="Genomic_DNA"/>
</dbReference>
<evidence type="ECO:0000313" key="2">
    <source>
        <dbReference type="Proteomes" id="UP001432401"/>
    </source>
</evidence>
<reference evidence="1 2" key="1">
    <citation type="submission" date="2024-06" db="EMBL/GenBank/DDBJ databases">
        <authorList>
            <person name="Bataeva Y.V."/>
            <person name="Grigorian L.N."/>
            <person name="Solomentsev V.I."/>
        </authorList>
    </citation>
    <scope>NUCLEOTIDE SEQUENCE [LARGE SCALE GENOMIC DNA]</scope>
    <source>
        <strain evidence="2">SCPM-O-B-12605 (RCAM04882)</strain>
    </source>
</reference>
<name>A0ABV2A024_9ACTN</name>